<dbReference type="Pfam" id="PF17047">
    <property type="entry name" value="SMP_LBD"/>
    <property type="match status" value="1"/>
</dbReference>
<reference evidence="20" key="1">
    <citation type="submission" date="2020-07" db="EMBL/GenBank/DDBJ databases">
        <title>A long reads based de novo assembly of the rainbow trout Arlee double haploid line genome.</title>
        <authorList>
            <person name="Gao G."/>
            <person name="Palti Y."/>
        </authorList>
    </citation>
    <scope>NUCLEOTIDE SEQUENCE [LARGE SCALE GENOMIC DNA]</scope>
</reference>
<dbReference type="CDD" id="cd04030">
    <property type="entry name" value="C2C_KIAA1228"/>
    <property type="match status" value="1"/>
</dbReference>
<evidence type="ECO:0000256" key="3">
    <source>
        <dbReference type="ARBA" id="ARBA00005867"/>
    </source>
</evidence>
<evidence type="ECO:0000256" key="8">
    <source>
        <dbReference type="ARBA" id="ARBA00022723"/>
    </source>
</evidence>
<reference evidence="20" key="2">
    <citation type="submission" date="2025-08" db="UniProtKB">
        <authorList>
            <consortium name="Ensembl"/>
        </authorList>
    </citation>
    <scope>IDENTIFICATION</scope>
</reference>
<evidence type="ECO:0000256" key="1">
    <source>
        <dbReference type="ARBA" id="ARBA00004202"/>
    </source>
</evidence>
<dbReference type="GO" id="GO:0035091">
    <property type="term" value="F:phosphatidylinositol binding"/>
    <property type="evidence" value="ECO:0007669"/>
    <property type="project" value="TreeGrafter"/>
</dbReference>
<keyword evidence="9" id="KW-0677">Repeat</keyword>
<keyword evidence="11" id="KW-0106">Calcium</keyword>
<keyword evidence="15 17" id="KW-0472">Membrane</keyword>
<dbReference type="InterPro" id="IPR037752">
    <property type="entry name" value="C2C_KIAA1228"/>
</dbReference>
<name>A0A8C7S7Q5_ONCMY</name>
<proteinExistence type="inferred from homology"/>
<feature type="region of interest" description="Disordered" evidence="16">
    <location>
        <begin position="1"/>
        <end position="49"/>
    </location>
</feature>
<dbReference type="FunFam" id="2.60.40.150:FF:000025">
    <property type="entry name" value="Extended synaptotagmin 2"/>
    <property type="match status" value="1"/>
</dbReference>
<reference evidence="20" key="3">
    <citation type="submission" date="2025-09" db="UniProtKB">
        <authorList>
            <consortium name="Ensembl"/>
        </authorList>
    </citation>
    <scope>IDENTIFICATION</scope>
</reference>
<evidence type="ECO:0000313" key="20">
    <source>
        <dbReference type="Ensembl" id="ENSOMYP00000061267.2"/>
    </source>
</evidence>
<keyword evidence="10" id="KW-0256">Endoplasmic reticulum</keyword>
<evidence type="ECO:0000256" key="11">
    <source>
        <dbReference type="ARBA" id="ARBA00022837"/>
    </source>
</evidence>
<dbReference type="PROSITE" id="PS50004">
    <property type="entry name" value="C2"/>
    <property type="match status" value="2"/>
</dbReference>
<dbReference type="GO" id="GO:0008429">
    <property type="term" value="F:phosphatidylethanolamine binding"/>
    <property type="evidence" value="ECO:0007669"/>
    <property type="project" value="TreeGrafter"/>
</dbReference>
<dbReference type="Ensembl" id="ENSOMYT00000066691.2">
    <property type="protein sequence ID" value="ENSOMYP00000061267.2"/>
    <property type="gene ID" value="ENSOMYG00000025081.2"/>
</dbReference>
<dbReference type="GO" id="GO:0061817">
    <property type="term" value="P:endoplasmic reticulum-plasma membrane tethering"/>
    <property type="evidence" value="ECO:0007669"/>
    <property type="project" value="InterPro"/>
</dbReference>
<gene>
    <name evidence="20" type="primary">esyt2b</name>
</gene>
<evidence type="ECO:0000256" key="12">
    <source>
        <dbReference type="ARBA" id="ARBA00022989"/>
    </source>
</evidence>
<feature type="domain" description="C2" evidence="18">
    <location>
        <begin position="676"/>
        <end position="798"/>
    </location>
</feature>
<keyword evidence="5" id="KW-1003">Cell membrane</keyword>
<dbReference type="InterPro" id="IPR031468">
    <property type="entry name" value="SMP_LBD"/>
</dbReference>
<dbReference type="FunFam" id="2.60.40.150:FF:000078">
    <property type="entry name" value="Extended synaptotagmin 2"/>
    <property type="match status" value="1"/>
</dbReference>
<evidence type="ECO:0000256" key="14">
    <source>
        <dbReference type="ARBA" id="ARBA00023121"/>
    </source>
</evidence>
<evidence type="ECO:0000256" key="15">
    <source>
        <dbReference type="ARBA" id="ARBA00023136"/>
    </source>
</evidence>
<dbReference type="InterPro" id="IPR035892">
    <property type="entry name" value="C2_domain_sf"/>
</dbReference>
<keyword evidence="4" id="KW-0813">Transport</keyword>
<dbReference type="GO" id="GO:0005886">
    <property type="term" value="C:plasma membrane"/>
    <property type="evidence" value="ECO:0007669"/>
    <property type="project" value="UniProtKB-SubCell"/>
</dbReference>
<dbReference type="FunFam" id="2.60.40.150:FF:000091">
    <property type="entry name" value="Extended synaptotagmin 2"/>
    <property type="match status" value="1"/>
</dbReference>
<feature type="domain" description="SMP-LTD" evidence="19">
    <location>
        <begin position="136"/>
        <end position="315"/>
    </location>
</feature>
<feature type="domain" description="C2" evidence="18">
    <location>
        <begin position="417"/>
        <end position="553"/>
    </location>
</feature>
<dbReference type="SUPFAM" id="SSF49562">
    <property type="entry name" value="C2 domain (Calcium/lipid-binding domain, CaLB)"/>
    <property type="match status" value="3"/>
</dbReference>
<dbReference type="GO" id="GO:0005789">
    <property type="term" value="C:endoplasmic reticulum membrane"/>
    <property type="evidence" value="ECO:0007669"/>
    <property type="project" value="UniProtKB-SubCell"/>
</dbReference>
<comment type="similarity">
    <text evidence="3">Belongs to the extended synaptotagmin family.</text>
</comment>
<evidence type="ECO:0000256" key="4">
    <source>
        <dbReference type="ARBA" id="ARBA00022448"/>
    </source>
</evidence>
<evidence type="ECO:0000256" key="5">
    <source>
        <dbReference type="ARBA" id="ARBA00022475"/>
    </source>
</evidence>
<dbReference type="PROSITE" id="PS51847">
    <property type="entry name" value="SMP"/>
    <property type="match status" value="1"/>
</dbReference>
<evidence type="ECO:0000313" key="21">
    <source>
        <dbReference type="Proteomes" id="UP000694395"/>
    </source>
</evidence>
<dbReference type="Proteomes" id="UP000694395">
    <property type="component" value="Chromosome 15"/>
</dbReference>
<dbReference type="AlphaFoldDB" id="A0A8C7S7Q5"/>
<comment type="subcellular location">
    <subcellularLocation>
        <location evidence="1">Cell membrane</location>
        <topology evidence="1">Peripheral membrane protein</topology>
    </subcellularLocation>
    <subcellularLocation>
        <location evidence="2">Endoplasmic reticulum membrane</location>
        <topology evidence="2">Multi-pass membrane protein</topology>
    </subcellularLocation>
</comment>
<evidence type="ECO:0000256" key="13">
    <source>
        <dbReference type="ARBA" id="ARBA00023055"/>
    </source>
</evidence>
<evidence type="ECO:0000256" key="16">
    <source>
        <dbReference type="SAM" id="MobiDB-lite"/>
    </source>
</evidence>
<keyword evidence="21" id="KW-1185">Reference proteome</keyword>
<evidence type="ECO:0000256" key="10">
    <source>
        <dbReference type="ARBA" id="ARBA00022824"/>
    </source>
</evidence>
<dbReference type="GO" id="GO:0006897">
    <property type="term" value="P:endocytosis"/>
    <property type="evidence" value="ECO:0007669"/>
    <property type="project" value="UniProtKB-KW"/>
</dbReference>
<evidence type="ECO:0000259" key="19">
    <source>
        <dbReference type="PROSITE" id="PS51847"/>
    </source>
</evidence>
<keyword evidence="6" id="KW-0254">Endocytosis</keyword>
<keyword evidence="8" id="KW-0479">Metal-binding</keyword>
<evidence type="ECO:0000256" key="17">
    <source>
        <dbReference type="SAM" id="Phobius"/>
    </source>
</evidence>
<dbReference type="SMART" id="SM00239">
    <property type="entry name" value="C2"/>
    <property type="match status" value="3"/>
</dbReference>
<keyword evidence="12 17" id="KW-1133">Transmembrane helix</keyword>
<dbReference type="Pfam" id="PF00168">
    <property type="entry name" value="C2"/>
    <property type="match status" value="3"/>
</dbReference>
<keyword evidence="14" id="KW-0446">Lipid-binding</keyword>
<dbReference type="PANTHER" id="PTHR45761:SF2">
    <property type="entry name" value="EXTENDED SYNAPTOTAGMIN-2"/>
    <property type="match status" value="1"/>
</dbReference>
<protein>
    <submittedName>
        <fullName evidence="20">Extended synaptotagmin 2</fullName>
    </submittedName>
</protein>
<evidence type="ECO:0000256" key="2">
    <source>
        <dbReference type="ARBA" id="ARBA00004477"/>
    </source>
</evidence>
<dbReference type="InterPro" id="IPR037749">
    <property type="entry name" value="Ext_Synaptotagmin_C2B"/>
</dbReference>
<evidence type="ECO:0000256" key="6">
    <source>
        <dbReference type="ARBA" id="ARBA00022583"/>
    </source>
</evidence>
<organism evidence="20 21">
    <name type="scientific">Oncorhynchus mykiss</name>
    <name type="common">Rainbow trout</name>
    <name type="synonym">Salmo gairdneri</name>
    <dbReference type="NCBI Taxonomy" id="8022"/>
    <lineage>
        <taxon>Eukaryota</taxon>
        <taxon>Metazoa</taxon>
        <taxon>Chordata</taxon>
        <taxon>Craniata</taxon>
        <taxon>Vertebrata</taxon>
        <taxon>Euteleostomi</taxon>
        <taxon>Actinopterygii</taxon>
        <taxon>Neopterygii</taxon>
        <taxon>Teleostei</taxon>
        <taxon>Protacanthopterygii</taxon>
        <taxon>Salmoniformes</taxon>
        <taxon>Salmonidae</taxon>
        <taxon>Salmoninae</taxon>
        <taxon>Oncorhynchus</taxon>
    </lineage>
</organism>
<dbReference type="CDD" id="cd04050">
    <property type="entry name" value="C2B_Synaptotagmin-like"/>
    <property type="match status" value="1"/>
</dbReference>
<evidence type="ECO:0000256" key="7">
    <source>
        <dbReference type="ARBA" id="ARBA00022692"/>
    </source>
</evidence>
<keyword evidence="13" id="KW-0445">Lipid transport</keyword>
<dbReference type="InterPro" id="IPR000008">
    <property type="entry name" value="C2_dom"/>
</dbReference>
<keyword evidence="7 17" id="KW-0812">Transmembrane</keyword>
<accession>A0A8C7S7Q5</accession>
<dbReference type="GO" id="GO:0005544">
    <property type="term" value="F:calcium-dependent phospholipid binding"/>
    <property type="evidence" value="ECO:0007669"/>
    <property type="project" value="TreeGrafter"/>
</dbReference>
<sequence length="807" mass="90630">MTAVRGAHAHNGSSAGSKENGQNAPSHVHAEPNTNVVPPGDIGNDTSGSSAGDLTQTWIQFTKTFVLIFPIYVLGYFEFSFSWLLIGLVIFFWWRRNTGGKNTRMYRALAFFEQEERNVQQSLTSSDLPSWVNFPDVERVEWLNKTVRQMWPYICQFVEKLLRETIEPAVKGANSHLSTFCFSKIDMGDKPLRINGVKVYTENVDKRQIIMDLQISFVGNTEIDVDVKRYYCKAGIKSIQLHGVLRVVMEPLLGDMPLVGALSLFFLKKPLLEINWTGLTNILDIPGLNGFSDSLIQDIIYSYLVLPNRITIPLVGDIELAQLRFPMPKGVLRIHFLEAQDLEGKDKFLGGLIKGKSDPYGVLQIGNQLFQSKTVKESLHPKWNEVYEALVYEHSEVSSGKLHLKLEWLSLLSTPEKMDQVLRSVRADRSLANDGLSSALLVVYLDSAKNLPVTNSFPGHLSQSGKKTSSEPSPYVYFTVGNKSFESKIRYKTNEPMWEEAFSFLVHNPRRQELEVEVKDDKHKCTLGNLTVPLSGLLEEEDMTFTQQFSLRNSGPSSTLKLKLALRVRIFIAASQMARYSLSAARPGGLGTTRSQTDPRVRRHCGPIHLLCSPIRSTSIRSTSNLSTTISNSQKHLPHKDSMASLASDISLPFATQELQQRLRQLQNGSAPSPYPLGEIQLTVRHSSQRNKLIVVVHACRNLIAFTKDGSDPFVRVYLLPDKSRTGRRKTSTIKKTLNPVYDQTFEFSVSMVELHRRTLDIAVKNGGSILSKHRGLLGKVSVSSQKIVCSKWYDLTEDGNRKTVQA</sequence>
<evidence type="ECO:0000259" key="18">
    <source>
        <dbReference type="PROSITE" id="PS50004"/>
    </source>
</evidence>
<dbReference type="GeneTree" id="ENSGT00940000156086"/>
<feature type="transmembrane region" description="Helical" evidence="17">
    <location>
        <begin position="65"/>
        <end position="94"/>
    </location>
</feature>
<dbReference type="PANTHER" id="PTHR45761">
    <property type="entry name" value="EXTENDED SYNAPTOTAGMIN-LIKE PROTEIN 2, ISOFORM C"/>
    <property type="match status" value="1"/>
</dbReference>
<dbReference type="GO" id="GO:0006869">
    <property type="term" value="P:lipid transport"/>
    <property type="evidence" value="ECO:0007669"/>
    <property type="project" value="UniProtKB-KW"/>
</dbReference>
<dbReference type="InterPro" id="IPR051634">
    <property type="entry name" value="Extended_Synaptotagmin"/>
</dbReference>
<dbReference type="GO" id="GO:0005509">
    <property type="term" value="F:calcium ion binding"/>
    <property type="evidence" value="ECO:0007669"/>
    <property type="project" value="TreeGrafter"/>
</dbReference>
<evidence type="ECO:0000256" key="9">
    <source>
        <dbReference type="ARBA" id="ARBA00022737"/>
    </source>
</evidence>
<dbReference type="GO" id="GO:0031210">
    <property type="term" value="F:phosphatidylcholine binding"/>
    <property type="evidence" value="ECO:0007669"/>
    <property type="project" value="TreeGrafter"/>
</dbReference>
<dbReference type="InterPro" id="IPR039010">
    <property type="entry name" value="Synaptotagmin_SMP"/>
</dbReference>
<dbReference type="Gene3D" id="2.60.40.150">
    <property type="entry name" value="C2 domain"/>
    <property type="match status" value="3"/>
</dbReference>
<feature type="compositionally biased region" description="Polar residues" evidence="16">
    <location>
        <begin position="11"/>
        <end position="25"/>
    </location>
</feature>